<dbReference type="InterPro" id="IPR029010">
    <property type="entry name" value="ThuA-like"/>
</dbReference>
<dbReference type="PANTHER" id="PTHR40469">
    <property type="entry name" value="SECRETED GLYCOSYL HYDROLASE"/>
    <property type="match status" value="1"/>
</dbReference>
<reference evidence="3 4" key="1">
    <citation type="journal article" date="2018" name="Evol. Lett.">
        <title>Horizontal gene cluster transfer increased hallucinogenic mushroom diversity.</title>
        <authorList>
            <person name="Reynolds H.T."/>
            <person name="Vijayakumar V."/>
            <person name="Gluck-Thaler E."/>
            <person name="Korotkin H.B."/>
            <person name="Matheny P.B."/>
            <person name="Slot J.C."/>
        </authorList>
    </citation>
    <scope>NUCLEOTIDE SEQUENCE [LARGE SCALE GENOMIC DNA]</scope>
    <source>
        <strain evidence="3 4">2631</strain>
    </source>
</reference>
<sequence length="292" mass="31067">MAGILLVFLHFLFLVIVHTAPAVSAARARILIYSATTGFRHDSIPTAIAALKAKEGEIDTDFVATEDPTQFTDDNLAGFDAVIFLSTTGDVLDDAGQAAFQNYLNLGGNFVGIHSASDTLQNSTFYVKELGASSLGQANFTVDVLVPSHPSVSMLPIAWTIADEAYNFKSDPRDFGAVVVLSANESSYIAWFQEHGAGVQEGGVAGRSFYTSLGHLNETWQNDLFLSHVLGGISWVLQANTTRGFNSSARVGNPMSTISASSSSLTAASVQPSDTQGSTSSYVFPKCNQFIC</sequence>
<dbReference type="AlphaFoldDB" id="A0A409WYA6"/>
<feature type="signal peptide" evidence="1">
    <location>
        <begin position="1"/>
        <end position="25"/>
    </location>
</feature>
<dbReference type="PANTHER" id="PTHR40469:SF2">
    <property type="entry name" value="GALACTOSE-BINDING DOMAIN-LIKE SUPERFAMILY PROTEIN"/>
    <property type="match status" value="1"/>
</dbReference>
<organism evidence="3 4">
    <name type="scientific">Psilocybe cyanescens</name>
    <dbReference type="NCBI Taxonomy" id="93625"/>
    <lineage>
        <taxon>Eukaryota</taxon>
        <taxon>Fungi</taxon>
        <taxon>Dikarya</taxon>
        <taxon>Basidiomycota</taxon>
        <taxon>Agaricomycotina</taxon>
        <taxon>Agaricomycetes</taxon>
        <taxon>Agaricomycetidae</taxon>
        <taxon>Agaricales</taxon>
        <taxon>Agaricineae</taxon>
        <taxon>Strophariaceae</taxon>
        <taxon>Psilocybe</taxon>
    </lineage>
</organism>
<dbReference type="Gene3D" id="3.40.50.880">
    <property type="match status" value="1"/>
</dbReference>
<evidence type="ECO:0000313" key="4">
    <source>
        <dbReference type="Proteomes" id="UP000283269"/>
    </source>
</evidence>
<comment type="caution">
    <text evidence="3">The sequence shown here is derived from an EMBL/GenBank/DDBJ whole genome shotgun (WGS) entry which is preliminary data.</text>
</comment>
<evidence type="ECO:0000313" key="3">
    <source>
        <dbReference type="EMBL" id="PPQ83462.1"/>
    </source>
</evidence>
<dbReference type="Proteomes" id="UP000283269">
    <property type="component" value="Unassembled WGS sequence"/>
</dbReference>
<dbReference type="InterPro" id="IPR029062">
    <property type="entry name" value="Class_I_gatase-like"/>
</dbReference>
<proteinExistence type="predicted"/>
<dbReference type="OrthoDB" id="3482285at2759"/>
<feature type="chain" id="PRO_5019196473" description="ThuA-like domain-containing protein" evidence="1">
    <location>
        <begin position="26"/>
        <end position="292"/>
    </location>
</feature>
<dbReference type="InParanoid" id="A0A409WYA6"/>
<gene>
    <name evidence="3" type="ORF">CVT25_007053</name>
</gene>
<protein>
    <recommendedName>
        <fullName evidence="2">ThuA-like domain-containing protein</fullName>
    </recommendedName>
</protein>
<feature type="domain" description="ThuA-like" evidence="2">
    <location>
        <begin position="29"/>
        <end position="236"/>
    </location>
</feature>
<keyword evidence="1" id="KW-0732">Signal</keyword>
<evidence type="ECO:0000256" key="1">
    <source>
        <dbReference type="SAM" id="SignalP"/>
    </source>
</evidence>
<dbReference type="EMBL" id="NHYD01003015">
    <property type="protein sequence ID" value="PPQ83462.1"/>
    <property type="molecule type" value="Genomic_DNA"/>
</dbReference>
<evidence type="ECO:0000259" key="2">
    <source>
        <dbReference type="Pfam" id="PF06283"/>
    </source>
</evidence>
<keyword evidence="4" id="KW-1185">Reference proteome</keyword>
<dbReference type="SUPFAM" id="SSF52317">
    <property type="entry name" value="Class I glutamine amidotransferase-like"/>
    <property type="match status" value="1"/>
</dbReference>
<dbReference type="Pfam" id="PF06283">
    <property type="entry name" value="ThuA"/>
    <property type="match status" value="1"/>
</dbReference>
<accession>A0A409WYA6</accession>
<name>A0A409WYA6_PSICY</name>